<evidence type="ECO:0000313" key="3">
    <source>
        <dbReference type="Proteomes" id="UP001159405"/>
    </source>
</evidence>
<feature type="chain" id="PRO_5046648871" evidence="1">
    <location>
        <begin position="21"/>
        <end position="151"/>
    </location>
</feature>
<name>A0ABN8MS31_9CNID</name>
<dbReference type="SUPFAM" id="SSF57302">
    <property type="entry name" value="Snake toxin-like"/>
    <property type="match status" value="1"/>
</dbReference>
<feature type="signal peptide" evidence="1">
    <location>
        <begin position="1"/>
        <end position="20"/>
    </location>
</feature>
<dbReference type="InterPro" id="IPR045860">
    <property type="entry name" value="Snake_toxin-like_sf"/>
</dbReference>
<gene>
    <name evidence="2" type="ORF">PLOB_00025224</name>
</gene>
<proteinExistence type="predicted"/>
<reference evidence="2 3" key="1">
    <citation type="submission" date="2022-05" db="EMBL/GenBank/DDBJ databases">
        <authorList>
            <consortium name="Genoscope - CEA"/>
            <person name="William W."/>
        </authorList>
    </citation>
    <scope>NUCLEOTIDE SEQUENCE [LARGE SCALE GENOMIC DNA]</scope>
</reference>
<organism evidence="2 3">
    <name type="scientific">Porites lobata</name>
    <dbReference type="NCBI Taxonomy" id="104759"/>
    <lineage>
        <taxon>Eukaryota</taxon>
        <taxon>Metazoa</taxon>
        <taxon>Cnidaria</taxon>
        <taxon>Anthozoa</taxon>
        <taxon>Hexacorallia</taxon>
        <taxon>Scleractinia</taxon>
        <taxon>Fungiina</taxon>
        <taxon>Poritidae</taxon>
        <taxon>Porites</taxon>
    </lineage>
</organism>
<dbReference type="EMBL" id="CALNXK010000003">
    <property type="protein sequence ID" value="CAH3034729.1"/>
    <property type="molecule type" value="Genomic_DNA"/>
</dbReference>
<evidence type="ECO:0000313" key="2">
    <source>
        <dbReference type="EMBL" id="CAH3034729.1"/>
    </source>
</evidence>
<keyword evidence="3" id="KW-1185">Reference proteome</keyword>
<evidence type="ECO:0000256" key="1">
    <source>
        <dbReference type="SAM" id="SignalP"/>
    </source>
</evidence>
<dbReference type="Proteomes" id="UP001159405">
    <property type="component" value="Unassembled WGS sequence"/>
</dbReference>
<comment type="caution">
    <text evidence="2">The sequence shown here is derived from an EMBL/GenBank/DDBJ whole genome shotgun (WGS) entry which is preliminary data.</text>
</comment>
<protein>
    <submittedName>
        <fullName evidence="2">Uncharacterized protein</fullName>
    </submittedName>
</protein>
<accession>A0ABN8MS31</accession>
<sequence length="151" mass="16469">MARMVVLGCSLVIIPAMVWCLKCYHCSDAVTQCHPSGNRSTVLECTPTMNRCYMRKITEKESEDQLDGGCTNEAGCTIHHKQCASSGDCTSSCCESDLCNSGLSSKTCAISSSLLITGVCCCEFLLFIKTSSRKTTRKENSLTRIQDSKLK</sequence>
<keyword evidence="1" id="KW-0732">Signal</keyword>
<dbReference type="Gene3D" id="2.10.60.10">
    <property type="entry name" value="CD59"/>
    <property type="match status" value="1"/>
</dbReference>